<dbReference type="Gene3D" id="1.10.10.10">
    <property type="entry name" value="Winged helix-like DNA-binding domain superfamily/Winged helix DNA-binding domain"/>
    <property type="match status" value="2"/>
</dbReference>
<gene>
    <name evidence="2" type="ORF">WJX73_004617</name>
</gene>
<protein>
    <recommendedName>
        <fullName evidence="4">Vacuolar protein sorting-associated protein</fullName>
    </recommendedName>
</protein>
<dbReference type="AlphaFoldDB" id="A0AAW1P1Y0"/>
<keyword evidence="3" id="KW-1185">Reference proteome</keyword>
<evidence type="ECO:0000313" key="3">
    <source>
        <dbReference type="Proteomes" id="UP001465755"/>
    </source>
</evidence>
<evidence type="ECO:0000313" key="2">
    <source>
        <dbReference type="EMBL" id="KAK9802568.1"/>
    </source>
</evidence>
<accession>A0AAW1P1Y0</accession>
<dbReference type="GO" id="GO:0043328">
    <property type="term" value="P:protein transport to vacuole involved in ubiquitin-dependent protein catabolic process via the multivesicular body sorting pathway"/>
    <property type="evidence" value="ECO:0007669"/>
    <property type="project" value="TreeGrafter"/>
</dbReference>
<dbReference type="InterPro" id="IPR036390">
    <property type="entry name" value="WH_DNA-bd_sf"/>
</dbReference>
<sequence length="240" mass="26715">MRRRPGLQGLQRGVETREHFRNLGDTVKETKLAHLQAQVASFKENLEKFALSHRDEIRKDPVFRAQFHTMCANTGVDPLASNKGMWVQLLGFGDFYYELGVQIVEACLATRGVNGGLMDLDALSLFVRRRRGSRAEEISTDDLLRAISKLKTLGGGWSVTKIGSRRLVRSVPGELSTDSNAVLSLAQDKGFTSEQIMQQALNWEAVRIHHTVEALLRDGLALIDDQDPSGACGTWHWVSS</sequence>
<dbReference type="GO" id="GO:0000814">
    <property type="term" value="C:ESCRT II complex"/>
    <property type="evidence" value="ECO:0007669"/>
    <property type="project" value="InterPro"/>
</dbReference>
<organism evidence="2 3">
    <name type="scientific">Symbiochloris irregularis</name>
    <dbReference type="NCBI Taxonomy" id="706552"/>
    <lineage>
        <taxon>Eukaryota</taxon>
        <taxon>Viridiplantae</taxon>
        <taxon>Chlorophyta</taxon>
        <taxon>core chlorophytes</taxon>
        <taxon>Trebouxiophyceae</taxon>
        <taxon>Trebouxiales</taxon>
        <taxon>Trebouxiaceae</taxon>
        <taxon>Symbiochloris</taxon>
    </lineage>
</organism>
<dbReference type="InterPro" id="IPR016689">
    <property type="entry name" value="ESCRT-2_cplx_Snf8"/>
</dbReference>
<dbReference type="Proteomes" id="UP001465755">
    <property type="component" value="Unassembled WGS sequence"/>
</dbReference>
<evidence type="ECO:0000256" key="1">
    <source>
        <dbReference type="ARBA" id="ARBA00009834"/>
    </source>
</evidence>
<dbReference type="InterPro" id="IPR040608">
    <property type="entry name" value="Snf8/Vps36"/>
</dbReference>
<dbReference type="EMBL" id="JALJOQ010000071">
    <property type="protein sequence ID" value="KAK9802568.1"/>
    <property type="molecule type" value="Genomic_DNA"/>
</dbReference>
<dbReference type="SUPFAM" id="SSF46785">
    <property type="entry name" value="Winged helix' DNA-binding domain"/>
    <property type="match status" value="2"/>
</dbReference>
<proteinExistence type="inferred from homology"/>
<dbReference type="InterPro" id="IPR036388">
    <property type="entry name" value="WH-like_DNA-bd_sf"/>
</dbReference>
<reference evidence="2 3" key="1">
    <citation type="journal article" date="2024" name="Nat. Commun.">
        <title>Phylogenomics reveals the evolutionary origins of lichenization in chlorophyte algae.</title>
        <authorList>
            <person name="Puginier C."/>
            <person name="Libourel C."/>
            <person name="Otte J."/>
            <person name="Skaloud P."/>
            <person name="Haon M."/>
            <person name="Grisel S."/>
            <person name="Petersen M."/>
            <person name="Berrin J.G."/>
            <person name="Delaux P.M."/>
            <person name="Dal Grande F."/>
            <person name="Keller J."/>
        </authorList>
    </citation>
    <scope>NUCLEOTIDE SEQUENCE [LARGE SCALE GENOMIC DNA]</scope>
    <source>
        <strain evidence="2 3">SAG 2036</strain>
    </source>
</reference>
<evidence type="ECO:0008006" key="4">
    <source>
        <dbReference type="Google" id="ProtNLM"/>
    </source>
</evidence>
<dbReference type="PANTHER" id="PTHR12806:SF0">
    <property type="entry name" value="VACUOLAR-SORTING PROTEIN SNF8"/>
    <property type="match status" value="1"/>
</dbReference>
<dbReference type="Gene3D" id="6.10.140.180">
    <property type="match status" value="1"/>
</dbReference>
<dbReference type="FunFam" id="1.10.10.10:FF:000085">
    <property type="entry name" value="Vacuolar-sorting protein SNF8"/>
    <property type="match status" value="1"/>
</dbReference>
<comment type="similarity">
    <text evidence="1">Belongs to the SNF8 family.</text>
</comment>
<dbReference type="Pfam" id="PF04157">
    <property type="entry name" value="EAP30"/>
    <property type="match status" value="1"/>
</dbReference>
<dbReference type="PANTHER" id="PTHR12806">
    <property type="entry name" value="EAP30 SUBUNIT OF ELL COMPLEX"/>
    <property type="match status" value="1"/>
</dbReference>
<comment type="caution">
    <text evidence="2">The sequence shown here is derived from an EMBL/GenBank/DDBJ whole genome shotgun (WGS) entry which is preliminary data.</text>
</comment>
<name>A0AAW1P1Y0_9CHLO</name>